<dbReference type="InterPro" id="IPR005543">
    <property type="entry name" value="PASTA_dom"/>
</dbReference>
<evidence type="ECO:0000256" key="1">
    <source>
        <dbReference type="SAM" id="SignalP"/>
    </source>
</evidence>
<dbReference type="Gene3D" id="3.30.10.20">
    <property type="match status" value="1"/>
</dbReference>
<dbReference type="EMBL" id="BAAANE010000001">
    <property type="protein sequence ID" value="GAA1619618.1"/>
    <property type="molecule type" value="Genomic_DNA"/>
</dbReference>
<organism evidence="3 4">
    <name type="scientific">Kribbella alba</name>
    <dbReference type="NCBI Taxonomy" id="190197"/>
    <lineage>
        <taxon>Bacteria</taxon>
        <taxon>Bacillati</taxon>
        <taxon>Actinomycetota</taxon>
        <taxon>Actinomycetes</taxon>
        <taxon>Propionibacteriales</taxon>
        <taxon>Kribbellaceae</taxon>
        <taxon>Kribbella</taxon>
    </lineage>
</organism>
<keyword evidence="1" id="KW-0732">Signal</keyword>
<dbReference type="Proteomes" id="UP001501319">
    <property type="component" value="Unassembled WGS sequence"/>
</dbReference>
<name>A0ABP4QX70_9ACTN</name>
<dbReference type="PROSITE" id="PS51178">
    <property type="entry name" value="PASTA"/>
    <property type="match status" value="1"/>
</dbReference>
<proteinExistence type="predicted"/>
<feature type="domain" description="PASTA" evidence="2">
    <location>
        <begin position="66"/>
        <end position="138"/>
    </location>
</feature>
<keyword evidence="4" id="KW-1185">Reference proteome</keyword>
<comment type="caution">
    <text evidence="3">The sequence shown here is derived from an EMBL/GenBank/DDBJ whole genome shotgun (WGS) entry which is preliminary data.</text>
</comment>
<dbReference type="PROSITE" id="PS51257">
    <property type="entry name" value="PROKAR_LIPOPROTEIN"/>
    <property type="match status" value="1"/>
</dbReference>
<reference evidence="4" key="1">
    <citation type="journal article" date="2019" name="Int. J. Syst. Evol. Microbiol.">
        <title>The Global Catalogue of Microorganisms (GCM) 10K type strain sequencing project: providing services to taxonomists for standard genome sequencing and annotation.</title>
        <authorList>
            <consortium name="The Broad Institute Genomics Platform"/>
            <consortium name="The Broad Institute Genome Sequencing Center for Infectious Disease"/>
            <person name="Wu L."/>
            <person name="Ma J."/>
        </authorList>
    </citation>
    <scope>NUCLEOTIDE SEQUENCE [LARGE SCALE GENOMIC DNA]</scope>
    <source>
        <strain evidence="4">JCM 14306</strain>
    </source>
</reference>
<feature type="signal peptide" evidence="1">
    <location>
        <begin position="1"/>
        <end position="18"/>
    </location>
</feature>
<gene>
    <name evidence="3" type="ORF">GCM10009744_02870</name>
</gene>
<feature type="chain" id="PRO_5045548649" description="PASTA domain-containing protein" evidence="1">
    <location>
        <begin position="19"/>
        <end position="141"/>
    </location>
</feature>
<evidence type="ECO:0000259" key="2">
    <source>
        <dbReference type="PROSITE" id="PS51178"/>
    </source>
</evidence>
<accession>A0ABP4QX70</accession>
<dbReference type="RefSeq" id="WP_344107710.1">
    <property type="nucleotide sequence ID" value="NZ_BAAANE010000001.1"/>
</dbReference>
<evidence type="ECO:0000313" key="4">
    <source>
        <dbReference type="Proteomes" id="UP001501319"/>
    </source>
</evidence>
<evidence type="ECO:0000313" key="3">
    <source>
        <dbReference type="EMBL" id="GAA1619618.1"/>
    </source>
</evidence>
<sequence>MRLALCGVVLLAAGCGGAGPVAQPTVTVTDVLPSLNASVGPGTLPSLPPPSVTAGTTVRPPQATPAPRVGVVPNVVGVNHQLAQDTMQAAGFYYLTEEDASGKGRLLVNDRNWVVVSQIPAGGTTTSLDTKITLRSKKVGE</sequence>
<dbReference type="Pfam" id="PF03793">
    <property type="entry name" value="PASTA"/>
    <property type="match status" value="1"/>
</dbReference>
<protein>
    <recommendedName>
        <fullName evidence="2">PASTA domain-containing protein</fullName>
    </recommendedName>
</protein>